<dbReference type="GO" id="GO:0016020">
    <property type="term" value="C:membrane"/>
    <property type="evidence" value="ECO:0007669"/>
    <property type="project" value="InterPro"/>
</dbReference>
<feature type="domain" description="Calx-beta" evidence="4">
    <location>
        <begin position="124"/>
        <end position="237"/>
    </location>
</feature>
<dbReference type="FunFam" id="2.60.40.2030:FF:000007">
    <property type="entry name" value="Adhesion G-protein coupled receptor V1"/>
    <property type="match status" value="1"/>
</dbReference>
<protein>
    <recommendedName>
        <fullName evidence="4">Calx-beta domain-containing protein</fullName>
    </recommendedName>
</protein>
<dbReference type="EMBL" id="MKHE01000009">
    <property type="protein sequence ID" value="OWK11611.1"/>
    <property type="molecule type" value="Genomic_DNA"/>
</dbReference>
<sequence length="249" mass="26932">SLGVASQILVTIAASDHAHGVFEFSPESLFVSGTEPEDGYSTVTFNIMRSHGALSRVTLLWSIDSDPDGDLAFTSGNVTFELGQKSANITVEILPDEDPELDKAFSVTILSVSSGSLGVHSNATLIVLASDDPYGVFIFSERNRPMKVEEATQNLTLSIIRLKGLLGKVKVTYATLDDTEKPPHFPPNLARATQGKDYIPASGFAIFRANQSEATITVSVLDDDEPERSESLFVELLNSTLTEKVQNRP</sequence>
<evidence type="ECO:0000313" key="5">
    <source>
        <dbReference type="EMBL" id="OWK11611.1"/>
    </source>
</evidence>
<dbReference type="GO" id="GO:0007601">
    <property type="term" value="P:visual perception"/>
    <property type="evidence" value="ECO:0007669"/>
    <property type="project" value="TreeGrafter"/>
</dbReference>
<dbReference type="PANTHER" id="PTHR46682:SF1">
    <property type="entry name" value="ADHESION G-PROTEIN COUPLED RECEPTOR V1"/>
    <property type="match status" value="1"/>
</dbReference>
<feature type="non-terminal residue" evidence="5">
    <location>
        <position position="249"/>
    </location>
</feature>
<dbReference type="GO" id="GO:0004930">
    <property type="term" value="F:G protein-coupled receptor activity"/>
    <property type="evidence" value="ECO:0007669"/>
    <property type="project" value="InterPro"/>
</dbReference>
<dbReference type="Pfam" id="PF03160">
    <property type="entry name" value="Calx-beta"/>
    <property type="match status" value="2"/>
</dbReference>
<dbReference type="InterPro" id="IPR003644">
    <property type="entry name" value="Calx_beta"/>
</dbReference>
<dbReference type="GO" id="GO:0032420">
    <property type="term" value="C:stereocilium"/>
    <property type="evidence" value="ECO:0007669"/>
    <property type="project" value="TreeGrafter"/>
</dbReference>
<organism evidence="5 6">
    <name type="scientific">Cervus elaphus hippelaphus</name>
    <name type="common">European red deer</name>
    <dbReference type="NCBI Taxonomy" id="46360"/>
    <lineage>
        <taxon>Eukaryota</taxon>
        <taxon>Metazoa</taxon>
        <taxon>Chordata</taxon>
        <taxon>Craniata</taxon>
        <taxon>Vertebrata</taxon>
        <taxon>Euteleostomi</taxon>
        <taxon>Mammalia</taxon>
        <taxon>Eutheria</taxon>
        <taxon>Laurasiatheria</taxon>
        <taxon>Artiodactyla</taxon>
        <taxon>Ruminantia</taxon>
        <taxon>Pecora</taxon>
        <taxon>Cervidae</taxon>
        <taxon>Cervinae</taxon>
        <taxon>Cervus</taxon>
    </lineage>
</organism>
<evidence type="ECO:0000256" key="2">
    <source>
        <dbReference type="ARBA" id="ARBA00022737"/>
    </source>
</evidence>
<dbReference type="GO" id="GO:0001965">
    <property type="term" value="F:G-protein alpha-subunit binding"/>
    <property type="evidence" value="ECO:0007669"/>
    <property type="project" value="TreeGrafter"/>
</dbReference>
<dbReference type="OrthoDB" id="2324346at2759"/>
<dbReference type="SUPFAM" id="SSF141072">
    <property type="entry name" value="CalX-like"/>
    <property type="match status" value="2"/>
</dbReference>
<comment type="caution">
    <text evidence="5">The sequence shown here is derived from an EMBL/GenBank/DDBJ whole genome shotgun (WGS) entry which is preliminary data.</text>
</comment>
<dbReference type="GO" id="GO:0007605">
    <property type="term" value="P:sensory perception of sound"/>
    <property type="evidence" value="ECO:0007669"/>
    <property type="project" value="TreeGrafter"/>
</dbReference>
<keyword evidence="6" id="KW-1185">Reference proteome</keyword>
<accession>A0A212D030</accession>
<dbReference type="GO" id="GO:0010855">
    <property type="term" value="F:adenylate cyclase inhibitor activity"/>
    <property type="evidence" value="ECO:0007669"/>
    <property type="project" value="TreeGrafter"/>
</dbReference>
<keyword evidence="2" id="KW-0677">Repeat</keyword>
<keyword evidence="3" id="KW-0106">Calcium</keyword>
<dbReference type="Gene3D" id="2.60.40.2030">
    <property type="match status" value="2"/>
</dbReference>
<feature type="domain" description="Calx-beta" evidence="4">
    <location>
        <begin position="8"/>
        <end position="110"/>
    </location>
</feature>
<dbReference type="InterPro" id="IPR026919">
    <property type="entry name" value="ADGRV1"/>
</dbReference>
<dbReference type="GO" id="GO:0005737">
    <property type="term" value="C:cytoplasm"/>
    <property type="evidence" value="ECO:0007669"/>
    <property type="project" value="TreeGrafter"/>
</dbReference>
<evidence type="ECO:0000256" key="1">
    <source>
        <dbReference type="ARBA" id="ARBA00022729"/>
    </source>
</evidence>
<dbReference type="PANTHER" id="PTHR46682">
    <property type="entry name" value="ADHESION G-PROTEIN COUPLED RECEPTOR V1"/>
    <property type="match status" value="1"/>
</dbReference>
<evidence type="ECO:0000259" key="4">
    <source>
        <dbReference type="SMART" id="SM00237"/>
    </source>
</evidence>
<dbReference type="GO" id="GO:0071277">
    <property type="term" value="P:cellular response to calcium ion"/>
    <property type="evidence" value="ECO:0007669"/>
    <property type="project" value="TreeGrafter"/>
</dbReference>
<dbReference type="Proteomes" id="UP000242450">
    <property type="component" value="Chromosome 9"/>
</dbReference>
<evidence type="ECO:0000256" key="3">
    <source>
        <dbReference type="ARBA" id="ARBA00022837"/>
    </source>
</evidence>
<evidence type="ECO:0000313" key="6">
    <source>
        <dbReference type="Proteomes" id="UP000242450"/>
    </source>
</evidence>
<dbReference type="FunFam" id="2.60.40.2030:FF:000020">
    <property type="entry name" value="Adhesion G protein-coupled receptor V1"/>
    <property type="match status" value="1"/>
</dbReference>
<proteinExistence type="predicted"/>
<keyword evidence="1" id="KW-0732">Signal</keyword>
<dbReference type="InterPro" id="IPR038081">
    <property type="entry name" value="CalX-like_sf"/>
</dbReference>
<reference evidence="5 6" key="1">
    <citation type="journal article" date="2018" name="Mol. Genet. Genomics">
        <title>The red deer Cervus elaphus genome CerEla1.0: sequencing, annotating, genes, and chromosomes.</title>
        <authorList>
            <person name="Bana N.A."/>
            <person name="Nyiri A."/>
            <person name="Nagy J."/>
            <person name="Frank K."/>
            <person name="Nagy T."/>
            <person name="Steger V."/>
            <person name="Schiller M."/>
            <person name="Lakatos P."/>
            <person name="Sugar L."/>
            <person name="Horn P."/>
            <person name="Barta E."/>
            <person name="Orosz L."/>
        </authorList>
    </citation>
    <scope>NUCLEOTIDE SEQUENCE [LARGE SCALE GENOMIC DNA]</scope>
    <source>
        <strain evidence="5">Hungarian</strain>
    </source>
</reference>
<feature type="non-terminal residue" evidence="5">
    <location>
        <position position="1"/>
    </location>
</feature>
<dbReference type="AlphaFoldDB" id="A0A212D030"/>
<name>A0A212D030_CEREH</name>
<dbReference type="SMART" id="SM00237">
    <property type="entry name" value="Calx_beta"/>
    <property type="match status" value="2"/>
</dbReference>
<gene>
    <name evidence="5" type="ORF">Celaphus_00003867</name>
</gene>